<protein>
    <submittedName>
        <fullName evidence="2">Uncharacterized protein</fullName>
    </submittedName>
</protein>
<keyword evidence="1" id="KW-1133">Transmembrane helix</keyword>
<reference evidence="2 3" key="2">
    <citation type="submission" date="2019-01" db="EMBL/GenBank/DDBJ databases">
        <title>The decoding of complex shrimp genome reveals the adaptation for benthos swimmer, frequently molting mechanism and breeding impact on genome.</title>
        <authorList>
            <person name="Sun Y."/>
            <person name="Gao Y."/>
            <person name="Yu Y."/>
        </authorList>
    </citation>
    <scope>NUCLEOTIDE SEQUENCE [LARGE SCALE GENOMIC DNA]</scope>
    <source>
        <tissue evidence="2">Muscle</tissue>
    </source>
</reference>
<name>A0A3R7SR18_PENVA</name>
<keyword evidence="3" id="KW-1185">Reference proteome</keyword>
<evidence type="ECO:0000313" key="2">
    <source>
        <dbReference type="EMBL" id="ROT71352.1"/>
    </source>
</evidence>
<evidence type="ECO:0000256" key="1">
    <source>
        <dbReference type="SAM" id="Phobius"/>
    </source>
</evidence>
<gene>
    <name evidence="2" type="ORF">C7M84_010324</name>
</gene>
<dbReference type="EMBL" id="QCYY01002305">
    <property type="protein sequence ID" value="ROT71352.1"/>
    <property type="molecule type" value="Genomic_DNA"/>
</dbReference>
<accession>A0A3R7SR18</accession>
<keyword evidence="1" id="KW-0812">Transmembrane</keyword>
<feature type="transmembrane region" description="Helical" evidence="1">
    <location>
        <begin position="210"/>
        <end position="232"/>
    </location>
</feature>
<evidence type="ECO:0000313" key="3">
    <source>
        <dbReference type="Proteomes" id="UP000283509"/>
    </source>
</evidence>
<dbReference type="AlphaFoldDB" id="A0A3R7SR18"/>
<reference evidence="2 3" key="1">
    <citation type="submission" date="2018-04" db="EMBL/GenBank/DDBJ databases">
        <authorList>
            <person name="Zhang X."/>
            <person name="Yuan J."/>
            <person name="Li F."/>
            <person name="Xiang J."/>
        </authorList>
    </citation>
    <scope>NUCLEOTIDE SEQUENCE [LARGE SCALE GENOMIC DNA]</scope>
    <source>
        <tissue evidence="2">Muscle</tissue>
    </source>
</reference>
<organism evidence="2 3">
    <name type="scientific">Penaeus vannamei</name>
    <name type="common">Whiteleg shrimp</name>
    <name type="synonym">Litopenaeus vannamei</name>
    <dbReference type="NCBI Taxonomy" id="6689"/>
    <lineage>
        <taxon>Eukaryota</taxon>
        <taxon>Metazoa</taxon>
        <taxon>Ecdysozoa</taxon>
        <taxon>Arthropoda</taxon>
        <taxon>Crustacea</taxon>
        <taxon>Multicrustacea</taxon>
        <taxon>Malacostraca</taxon>
        <taxon>Eumalacostraca</taxon>
        <taxon>Eucarida</taxon>
        <taxon>Decapoda</taxon>
        <taxon>Dendrobranchiata</taxon>
        <taxon>Penaeoidea</taxon>
        <taxon>Penaeidae</taxon>
        <taxon>Penaeus</taxon>
    </lineage>
</organism>
<dbReference type="Proteomes" id="UP000283509">
    <property type="component" value="Unassembled WGS sequence"/>
</dbReference>
<proteinExistence type="predicted"/>
<dbReference type="OrthoDB" id="6352825at2759"/>
<sequence length="245" mass="27345">MTPHVPQVKRNRWHKLVLQSSFSPEDEFMMQHRGKRLGGWYKISIPTLDISVNVSCEGLSCKNIASSLQPMTAVGCGNTPCDCEILYLNQAGVVLNSPSKVFWRPLLAHSKLHLFLGPTSNLSAKAYTLNSSRDALHTWLTFHIQSWVVEIGNETARDCNVTVPFLNFSTQCPVDNSADTAMVFDSADPFVIALGCDEPPVYRKTTEVGLSGWVFFAVVPIFILVCVPVLCVTRRKRRTRRQGFA</sequence>
<keyword evidence="1" id="KW-0472">Membrane</keyword>
<comment type="caution">
    <text evidence="2">The sequence shown here is derived from an EMBL/GenBank/DDBJ whole genome shotgun (WGS) entry which is preliminary data.</text>
</comment>